<organism evidence="1">
    <name type="scientific">Arundo donax</name>
    <name type="common">Giant reed</name>
    <name type="synonym">Donax arundinaceus</name>
    <dbReference type="NCBI Taxonomy" id="35708"/>
    <lineage>
        <taxon>Eukaryota</taxon>
        <taxon>Viridiplantae</taxon>
        <taxon>Streptophyta</taxon>
        <taxon>Embryophyta</taxon>
        <taxon>Tracheophyta</taxon>
        <taxon>Spermatophyta</taxon>
        <taxon>Magnoliopsida</taxon>
        <taxon>Liliopsida</taxon>
        <taxon>Poales</taxon>
        <taxon>Poaceae</taxon>
        <taxon>PACMAD clade</taxon>
        <taxon>Arundinoideae</taxon>
        <taxon>Arundineae</taxon>
        <taxon>Arundo</taxon>
    </lineage>
</organism>
<accession>A0A0A8Y1U5</accession>
<reference evidence="1" key="2">
    <citation type="journal article" date="2015" name="Data Brief">
        <title>Shoot transcriptome of the giant reed, Arundo donax.</title>
        <authorList>
            <person name="Barrero R.A."/>
            <person name="Guerrero F.D."/>
            <person name="Moolhuijzen P."/>
            <person name="Goolsby J.A."/>
            <person name="Tidwell J."/>
            <person name="Bellgard S.E."/>
            <person name="Bellgard M.I."/>
        </authorList>
    </citation>
    <scope>NUCLEOTIDE SEQUENCE</scope>
    <source>
        <tissue evidence="1">Shoot tissue taken approximately 20 cm above the soil surface</tissue>
    </source>
</reference>
<dbReference type="AlphaFoldDB" id="A0A0A8Y1U5"/>
<sequence>MLLNSQLVKVVLLYFYNIVHLYQ</sequence>
<dbReference type="EMBL" id="GBRH01278775">
    <property type="protein sequence ID" value="JAD19120.1"/>
    <property type="molecule type" value="Transcribed_RNA"/>
</dbReference>
<reference evidence="1" key="1">
    <citation type="submission" date="2014-09" db="EMBL/GenBank/DDBJ databases">
        <authorList>
            <person name="Magalhaes I.L.F."/>
            <person name="Oliveira U."/>
            <person name="Santos F.R."/>
            <person name="Vidigal T.H.D.A."/>
            <person name="Brescovit A.D."/>
            <person name="Santos A.J."/>
        </authorList>
    </citation>
    <scope>NUCLEOTIDE SEQUENCE</scope>
    <source>
        <tissue evidence="1">Shoot tissue taken approximately 20 cm above the soil surface</tissue>
    </source>
</reference>
<evidence type="ECO:0000313" key="1">
    <source>
        <dbReference type="EMBL" id="JAD19120.1"/>
    </source>
</evidence>
<protein>
    <submittedName>
        <fullName evidence="1">Uncharacterized protein</fullName>
    </submittedName>
</protein>
<name>A0A0A8Y1U5_ARUDO</name>
<proteinExistence type="predicted"/>